<dbReference type="AlphaFoldDB" id="A0AA43RKQ2"/>
<dbReference type="EMBL" id="JAUMVS010000230">
    <property type="protein sequence ID" value="MDO4842596.1"/>
    <property type="molecule type" value="Genomic_DNA"/>
</dbReference>
<protein>
    <submittedName>
        <fullName evidence="1">Uncharacterized protein</fullName>
    </submittedName>
</protein>
<sequence>MNHRTGYKVTIIDTEQFTLTRTVKRKIKIEPLQRRTETKNTTTVPPVIVHVEVRQDAGNHVTQDVN</sequence>
<name>A0AA43RKQ2_9ACTN</name>
<organism evidence="1 2">
    <name type="scientific">Phoenicibacter congonensis</name>
    <dbReference type="NCBI Taxonomy" id="1944646"/>
    <lineage>
        <taxon>Bacteria</taxon>
        <taxon>Bacillati</taxon>
        <taxon>Actinomycetota</taxon>
        <taxon>Coriobacteriia</taxon>
        <taxon>Eggerthellales</taxon>
        <taxon>Eggerthellaceae</taxon>
        <taxon>Phoenicibacter</taxon>
    </lineage>
</organism>
<accession>A0AA43RKQ2</accession>
<reference evidence="1" key="1">
    <citation type="submission" date="2023-07" db="EMBL/GenBank/DDBJ databases">
        <title>Between Cages and Wild: Unraveling the Impact of Captivity on Animal Microbiomes and Antimicrobial Resistance.</title>
        <authorList>
            <person name="Schmartz G.P."/>
            <person name="Rehner J."/>
            <person name="Schuff M.J."/>
            <person name="Becker S.L."/>
            <person name="Kravczyk M."/>
            <person name="Gurevich A."/>
            <person name="Francke R."/>
            <person name="Mueller R."/>
            <person name="Keller V."/>
            <person name="Keller A."/>
        </authorList>
    </citation>
    <scope>NUCLEOTIDE SEQUENCE</scope>
    <source>
        <strain evidence="1">S12M_St_49</strain>
    </source>
</reference>
<gene>
    <name evidence="1" type="ORF">Q3982_07990</name>
</gene>
<keyword evidence="2" id="KW-1185">Reference proteome</keyword>
<evidence type="ECO:0000313" key="2">
    <source>
        <dbReference type="Proteomes" id="UP001168575"/>
    </source>
</evidence>
<evidence type="ECO:0000313" key="1">
    <source>
        <dbReference type="EMBL" id="MDO4842596.1"/>
    </source>
</evidence>
<dbReference type="Proteomes" id="UP001168575">
    <property type="component" value="Unassembled WGS sequence"/>
</dbReference>
<proteinExistence type="predicted"/>
<comment type="caution">
    <text evidence="1">The sequence shown here is derived from an EMBL/GenBank/DDBJ whole genome shotgun (WGS) entry which is preliminary data.</text>
</comment>